<dbReference type="InterPro" id="IPR001123">
    <property type="entry name" value="LeuE-type"/>
</dbReference>
<accession>A0A0U2XQ59</accession>
<dbReference type="EMBL" id="CP013254">
    <property type="protein sequence ID" value="ALU40370.1"/>
    <property type="molecule type" value="Genomic_DNA"/>
</dbReference>
<dbReference type="GO" id="GO:0015171">
    <property type="term" value="F:amino acid transmembrane transporter activity"/>
    <property type="evidence" value="ECO:0007669"/>
    <property type="project" value="TreeGrafter"/>
</dbReference>
<reference evidence="7 9" key="1">
    <citation type="submission" date="2015-11" db="EMBL/GenBank/DDBJ databases">
        <title>Complete Genome Sequence of Kocuria flava strain HO-9041.</title>
        <authorList>
            <person name="Zhou M."/>
            <person name="Dai J."/>
        </authorList>
    </citation>
    <scope>NUCLEOTIDE SEQUENCE [LARGE SCALE GENOMIC DNA]</scope>
    <source>
        <strain evidence="7 9">HO-9041</strain>
    </source>
</reference>
<keyword evidence="4 6" id="KW-1133">Transmembrane helix</keyword>
<sequence length="198" mass="20375">MWSIWGTGLVTGLALIVAIGAQNAFVLRQGVRREHVGVVVALCAASDAVLILGGTAGIGALVVRFPTALEVLRWGGAAYLAWWAARSFASALRPAAPAAQAPRSRGTVVATTLALTWLNPHVYLDTVVLLGGLANQEGAGGRWVFAAGAVTGSLVWFSALGWGARALSGVLDSPRTWRAVDLGVGVVMLVLAVGLVRG</sequence>
<dbReference type="KEGG" id="kfv:AS188_12075"/>
<protein>
    <submittedName>
        <fullName evidence="7">Amino acid transporter</fullName>
    </submittedName>
</protein>
<keyword evidence="10" id="KW-1185">Reference proteome</keyword>
<dbReference type="Pfam" id="PF01810">
    <property type="entry name" value="LysE"/>
    <property type="match status" value="1"/>
</dbReference>
<proteinExistence type="predicted"/>
<dbReference type="PANTHER" id="PTHR30086:SF20">
    <property type="entry name" value="ARGININE EXPORTER PROTEIN ARGO-RELATED"/>
    <property type="match status" value="1"/>
</dbReference>
<dbReference type="AlphaFoldDB" id="A0A0U2XQ59"/>
<comment type="subcellular location">
    <subcellularLocation>
        <location evidence="1">Cell membrane</location>
        <topology evidence="1">Multi-pass membrane protein</topology>
    </subcellularLocation>
</comment>
<evidence type="ECO:0000256" key="1">
    <source>
        <dbReference type="ARBA" id="ARBA00004651"/>
    </source>
</evidence>
<keyword evidence="3 6" id="KW-0812">Transmembrane</keyword>
<organism evidence="7 9">
    <name type="scientific">Kocuria flava</name>
    <dbReference type="NCBI Taxonomy" id="446860"/>
    <lineage>
        <taxon>Bacteria</taxon>
        <taxon>Bacillati</taxon>
        <taxon>Actinomycetota</taxon>
        <taxon>Actinomycetes</taxon>
        <taxon>Micrococcales</taxon>
        <taxon>Micrococcaceae</taxon>
        <taxon>Kocuria</taxon>
    </lineage>
</organism>
<keyword evidence="2" id="KW-1003">Cell membrane</keyword>
<dbReference type="RefSeq" id="WP_058859061.1">
    <property type="nucleotide sequence ID" value="NZ_BJZR01000143.1"/>
</dbReference>
<feature type="transmembrane region" description="Helical" evidence="6">
    <location>
        <begin position="143"/>
        <end position="164"/>
    </location>
</feature>
<dbReference type="Proteomes" id="UP000321155">
    <property type="component" value="Unassembled WGS sequence"/>
</dbReference>
<evidence type="ECO:0000256" key="5">
    <source>
        <dbReference type="ARBA" id="ARBA00023136"/>
    </source>
</evidence>
<feature type="transmembrane region" description="Helical" evidence="6">
    <location>
        <begin position="176"/>
        <end position="196"/>
    </location>
</feature>
<name>A0A0U2XQ59_9MICC</name>
<dbReference type="OrthoDB" id="5638726at2"/>
<dbReference type="GO" id="GO:0005886">
    <property type="term" value="C:plasma membrane"/>
    <property type="evidence" value="ECO:0007669"/>
    <property type="project" value="UniProtKB-SubCell"/>
</dbReference>
<keyword evidence="5 6" id="KW-0472">Membrane</keyword>
<evidence type="ECO:0000313" key="8">
    <source>
        <dbReference type="EMBL" id="GEO93617.1"/>
    </source>
</evidence>
<evidence type="ECO:0000256" key="3">
    <source>
        <dbReference type="ARBA" id="ARBA00022692"/>
    </source>
</evidence>
<reference evidence="8 10" key="2">
    <citation type="submission" date="2019-07" db="EMBL/GenBank/DDBJ databases">
        <title>Whole genome shotgun sequence of Kocuria flava NBRC 107626.</title>
        <authorList>
            <person name="Hosoyama A."/>
            <person name="Uohara A."/>
            <person name="Ohji S."/>
            <person name="Ichikawa N."/>
        </authorList>
    </citation>
    <scope>NUCLEOTIDE SEQUENCE [LARGE SCALE GENOMIC DNA]</scope>
    <source>
        <strain evidence="8 10">NBRC 107626</strain>
    </source>
</reference>
<dbReference type="EMBL" id="BJZR01000143">
    <property type="protein sequence ID" value="GEO93617.1"/>
    <property type="molecule type" value="Genomic_DNA"/>
</dbReference>
<gene>
    <name evidence="7" type="ORF">AS188_12075</name>
    <name evidence="8" type="ORF">KFL01_29230</name>
</gene>
<evidence type="ECO:0000256" key="2">
    <source>
        <dbReference type="ARBA" id="ARBA00022475"/>
    </source>
</evidence>
<evidence type="ECO:0000313" key="9">
    <source>
        <dbReference type="Proteomes" id="UP000057181"/>
    </source>
</evidence>
<evidence type="ECO:0000256" key="4">
    <source>
        <dbReference type="ARBA" id="ARBA00022989"/>
    </source>
</evidence>
<feature type="transmembrane region" description="Helical" evidence="6">
    <location>
        <begin position="36"/>
        <end position="63"/>
    </location>
</feature>
<dbReference type="Proteomes" id="UP000057181">
    <property type="component" value="Chromosome"/>
</dbReference>
<evidence type="ECO:0000313" key="7">
    <source>
        <dbReference type="EMBL" id="ALU40370.1"/>
    </source>
</evidence>
<dbReference type="STRING" id="446860.AS188_12075"/>
<evidence type="ECO:0000256" key="6">
    <source>
        <dbReference type="SAM" id="Phobius"/>
    </source>
</evidence>
<evidence type="ECO:0000313" key="10">
    <source>
        <dbReference type="Proteomes" id="UP000321155"/>
    </source>
</evidence>
<dbReference type="PANTHER" id="PTHR30086">
    <property type="entry name" value="ARGININE EXPORTER PROTEIN ARGO"/>
    <property type="match status" value="1"/>
</dbReference>